<evidence type="ECO:0000256" key="4">
    <source>
        <dbReference type="ARBA" id="ARBA00022827"/>
    </source>
</evidence>
<dbReference type="Gene3D" id="1.20.140.10">
    <property type="entry name" value="Butyryl-CoA Dehydrogenase, subunit A, domain 3"/>
    <property type="match status" value="1"/>
</dbReference>
<dbReference type="Proteomes" id="UP000232587">
    <property type="component" value="Unassembled WGS sequence"/>
</dbReference>
<keyword evidence="5 6" id="KW-0560">Oxidoreductase</keyword>
<reference evidence="10 11" key="1">
    <citation type="submission" date="2017-11" db="EMBL/GenBank/DDBJ databases">
        <title>Genomic Encyclopedia of Type Strains, Phase III (KMG-III): the genomes of soil and plant-associated and newly described type strains.</title>
        <authorList>
            <person name="Whitman W."/>
        </authorList>
    </citation>
    <scope>NUCLEOTIDE SEQUENCE [LARGE SCALE GENOMIC DNA]</scope>
    <source>
        <strain evidence="10 11">CGMCC 1.12274</strain>
    </source>
</reference>
<dbReference type="GO" id="GO:0016627">
    <property type="term" value="F:oxidoreductase activity, acting on the CH-CH group of donors"/>
    <property type="evidence" value="ECO:0007669"/>
    <property type="project" value="InterPro"/>
</dbReference>
<dbReference type="Pfam" id="PF02771">
    <property type="entry name" value="Acyl-CoA_dh_N"/>
    <property type="match status" value="1"/>
</dbReference>
<dbReference type="PANTHER" id="PTHR43292">
    <property type="entry name" value="ACYL-COA DEHYDROGENASE"/>
    <property type="match status" value="1"/>
</dbReference>
<name>A0A2N0H641_9SPHN</name>
<protein>
    <submittedName>
        <fullName evidence="10">Acyl-CoA dehydrogenase</fullName>
    </submittedName>
</protein>
<feature type="domain" description="Acyl-CoA dehydrogenase/oxidase N-terminal" evidence="9">
    <location>
        <begin position="6"/>
        <end position="124"/>
    </location>
</feature>
<comment type="cofactor">
    <cofactor evidence="1 6">
        <name>FAD</name>
        <dbReference type="ChEBI" id="CHEBI:57692"/>
    </cofactor>
</comment>
<accession>A0A2N0H641</accession>
<dbReference type="Pfam" id="PF00441">
    <property type="entry name" value="Acyl-CoA_dh_1"/>
    <property type="match status" value="1"/>
</dbReference>
<dbReference type="Gene3D" id="2.40.110.10">
    <property type="entry name" value="Butyryl-CoA Dehydrogenase, subunit A, domain 2"/>
    <property type="match status" value="1"/>
</dbReference>
<evidence type="ECO:0000256" key="2">
    <source>
        <dbReference type="ARBA" id="ARBA00009347"/>
    </source>
</evidence>
<dbReference type="InterPro" id="IPR052161">
    <property type="entry name" value="Mycobact_Acyl-CoA_DH"/>
</dbReference>
<dbReference type="GO" id="GO:0050660">
    <property type="term" value="F:flavin adenine dinucleotide binding"/>
    <property type="evidence" value="ECO:0007669"/>
    <property type="project" value="InterPro"/>
</dbReference>
<sequence>MDFNDTPAEAAFRAEARSWLAAHAPAHEMPVGIKLEDTDEAARGRAWMRELFDGEWSGLTFPKALGGRGLSGVEAVIFAEEEGKYNLPKGPFTSIGTGMALPVIAKHGTEEQRRTFIEPTLKGEITWCQLFSEPAAGSDLAALRTKAVRADDDSGDWIVNGQKVWSSWAHLTDWGILVVRTDTAVPKHKGLTFFVVDMKTPGIETRPIRQISGMSEFNETFLTDVRIPDANRIGAVGEGWACCMTVLMGERLGSGAHRSGVEPILDLAARTPAEDGATMLDDKAVRLALADALAEEQGERFFQARLRTMVSRGENPGALAGMIKLAYATRQQRVLGLGMELQGLSSIAADPADSFTPDLQYDYIYSTVMRIAGGADEVLRNQIAERVLGMPGEIRMDKDVPFDRLK</sequence>
<evidence type="ECO:0000259" key="8">
    <source>
        <dbReference type="Pfam" id="PF02770"/>
    </source>
</evidence>
<dbReference type="Gene3D" id="1.10.540.10">
    <property type="entry name" value="Acyl-CoA dehydrogenase/oxidase, N-terminal domain"/>
    <property type="match status" value="1"/>
</dbReference>
<dbReference type="InterPro" id="IPR037069">
    <property type="entry name" value="AcylCoA_DH/ox_N_sf"/>
</dbReference>
<feature type="domain" description="Acyl-CoA dehydrogenase/oxidase C-terminal" evidence="7">
    <location>
        <begin position="237"/>
        <end position="388"/>
    </location>
</feature>
<organism evidence="10 11">
    <name type="scientific">Novosphingobium kunmingense</name>
    <dbReference type="NCBI Taxonomy" id="1211806"/>
    <lineage>
        <taxon>Bacteria</taxon>
        <taxon>Pseudomonadati</taxon>
        <taxon>Pseudomonadota</taxon>
        <taxon>Alphaproteobacteria</taxon>
        <taxon>Sphingomonadales</taxon>
        <taxon>Sphingomonadaceae</taxon>
        <taxon>Novosphingobium</taxon>
    </lineage>
</organism>
<dbReference type="GO" id="GO:0005886">
    <property type="term" value="C:plasma membrane"/>
    <property type="evidence" value="ECO:0007669"/>
    <property type="project" value="TreeGrafter"/>
</dbReference>
<dbReference type="InterPro" id="IPR036250">
    <property type="entry name" value="AcylCo_DH-like_C"/>
</dbReference>
<keyword evidence="3 6" id="KW-0285">Flavoprotein</keyword>
<keyword evidence="11" id="KW-1185">Reference proteome</keyword>
<dbReference type="InterPro" id="IPR013786">
    <property type="entry name" value="AcylCoA_DH/ox_N"/>
</dbReference>
<dbReference type="AlphaFoldDB" id="A0A2N0H641"/>
<evidence type="ECO:0000256" key="3">
    <source>
        <dbReference type="ARBA" id="ARBA00022630"/>
    </source>
</evidence>
<dbReference type="FunFam" id="2.40.110.10:FF:000011">
    <property type="entry name" value="Acyl-CoA dehydrogenase FadE34"/>
    <property type="match status" value="1"/>
</dbReference>
<evidence type="ECO:0000259" key="7">
    <source>
        <dbReference type="Pfam" id="PF00441"/>
    </source>
</evidence>
<evidence type="ECO:0000256" key="1">
    <source>
        <dbReference type="ARBA" id="ARBA00001974"/>
    </source>
</evidence>
<dbReference type="InterPro" id="IPR009075">
    <property type="entry name" value="AcylCo_DH/oxidase_C"/>
</dbReference>
<gene>
    <name evidence="10" type="ORF">B0I00_1984</name>
</gene>
<keyword evidence="4 6" id="KW-0274">FAD</keyword>
<evidence type="ECO:0000313" key="11">
    <source>
        <dbReference type="Proteomes" id="UP000232587"/>
    </source>
</evidence>
<dbReference type="SUPFAM" id="SSF56645">
    <property type="entry name" value="Acyl-CoA dehydrogenase NM domain-like"/>
    <property type="match status" value="1"/>
</dbReference>
<feature type="domain" description="Acyl-CoA oxidase/dehydrogenase middle" evidence="8">
    <location>
        <begin position="128"/>
        <end position="223"/>
    </location>
</feature>
<dbReference type="OrthoDB" id="9780544at2"/>
<proteinExistence type="inferred from homology"/>
<evidence type="ECO:0000259" key="9">
    <source>
        <dbReference type="Pfam" id="PF02771"/>
    </source>
</evidence>
<dbReference type="RefSeq" id="WP_100867246.1">
    <property type="nucleotide sequence ID" value="NZ_PHUF01000004.1"/>
</dbReference>
<dbReference type="Pfam" id="PF02770">
    <property type="entry name" value="Acyl-CoA_dh_M"/>
    <property type="match status" value="1"/>
</dbReference>
<dbReference type="PANTHER" id="PTHR43292:SF4">
    <property type="entry name" value="ACYL-COA DEHYDROGENASE FADE34"/>
    <property type="match status" value="1"/>
</dbReference>
<evidence type="ECO:0000256" key="6">
    <source>
        <dbReference type="RuleBase" id="RU362125"/>
    </source>
</evidence>
<dbReference type="EMBL" id="PHUF01000004">
    <property type="protein sequence ID" value="PKB14397.1"/>
    <property type="molecule type" value="Genomic_DNA"/>
</dbReference>
<evidence type="ECO:0000313" key="10">
    <source>
        <dbReference type="EMBL" id="PKB14397.1"/>
    </source>
</evidence>
<evidence type="ECO:0000256" key="5">
    <source>
        <dbReference type="ARBA" id="ARBA00023002"/>
    </source>
</evidence>
<dbReference type="InterPro" id="IPR009100">
    <property type="entry name" value="AcylCoA_DH/oxidase_NM_dom_sf"/>
</dbReference>
<comment type="similarity">
    <text evidence="2 6">Belongs to the acyl-CoA dehydrogenase family.</text>
</comment>
<dbReference type="InterPro" id="IPR046373">
    <property type="entry name" value="Acyl-CoA_Oxase/DH_mid-dom_sf"/>
</dbReference>
<dbReference type="SUPFAM" id="SSF47203">
    <property type="entry name" value="Acyl-CoA dehydrogenase C-terminal domain-like"/>
    <property type="match status" value="1"/>
</dbReference>
<comment type="caution">
    <text evidence="10">The sequence shown here is derived from an EMBL/GenBank/DDBJ whole genome shotgun (WGS) entry which is preliminary data.</text>
</comment>
<dbReference type="InterPro" id="IPR006091">
    <property type="entry name" value="Acyl-CoA_Oxase/DH_mid-dom"/>
</dbReference>